<reference evidence="1 2" key="1">
    <citation type="journal article" date="2024" name="Nat. Commun.">
        <title>Phylogenomics reveals the evolutionary origins of lichenization in chlorophyte algae.</title>
        <authorList>
            <person name="Puginier C."/>
            <person name="Libourel C."/>
            <person name="Otte J."/>
            <person name="Skaloud P."/>
            <person name="Haon M."/>
            <person name="Grisel S."/>
            <person name="Petersen M."/>
            <person name="Berrin J.G."/>
            <person name="Delaux P.M."/>
            <person name="Dal Grande F."/>
            <person name="Keller J."/>
        </authorList>
    </citation>
    <scope>NUCLEOTIDE SEQUENCE [LARGE SCALE GENOMIC DNA]</scope>
    <source>
        <strain evidence="1 2">SAG 2043</strain>
    </source>
</reference>
<evidence type="ECO:0000313" key="2">
    <source>
        <dbReference type="Proteomes" id="UP001489004"/>
    </source>
</evidence>
<proteinExistence type="predicted"/>
<organism evidence="1 2">
    <name type="scientific">[Myrmecia] bisecta</name>
    <dbReference type="NCBI Taxonomy" id="41462"/>
    <lineage>
        <taxon>Eukaryota</taxon>
        <taxon>Viridiplantae</taxon>
        <taxon>Chlorophyta</taxon>
        <taxon>core chlorophytes</taxon>
        <taxon>Trebouxiophyceae</taxon>
        <taxon>Trebouxiales</taxon>
        <taxon>Trebouxiaceae</taxon>
        <taxon>Myrmecia</taxon>
    </lineage>
</organism>
<protein>
    <submittedName>
        <fullName evidence="1">Uncharacterized protein</fullName>
    </submittedName>
</protein>
<keyword evidence="2" id="KW-1185">Reference proteome</keyword>
<dbReference type="Proteomes" id="UP001489004">
    <property type="component" value="Unassembled WGS sequence"/>
</dbReference>
<comment type="caution">
    <text evidence="1">The sequence shown here is derived from an EMBL/GenBank/DDBJ whole genome shotgun (WGS) entry which is preliminary data.</text>
</comment>
<dbReference type="AlphaFoldDB" id="A0AAW1PYH7"/>
<accession>A0AAW1PYH7</accession>
<dbReference type="EMBL" id="JALJOR010000008">
    <property type="protein sequence ID" value="KAK9813117.1"/>
    <property type="molecule type" value="Genomic_DNA"/>
</dbReference>
<name>A0AAW1PYH7_9CHLO</name>
<evidence type="ECO:0000313" key="1">
    <source>
        <dbReference type="EMBL" id="KAK9813117.1"/>
    </source>
</evidence>
<gene>
    <name evidence="1" type="ORF">WJX72_009316</name>
</gene>
<sequence length="535" mass="57920">MSILVCLQLILLLLVSALGIAIWYAVTWIGSNACLGLVRLVLQGSFRCTKACIRPRTTVLGPAVVQTAHLDEEQLFKADNIEFNDGWSKILTGRKFSVVVNKPALNLLADDQGLLHWVRLLQDVGILKEVKAKERPVPLQPAGGTEAGEAVTSTANVASLDYSAELRVLTGRVLFVDGLLQCPEDTGRVVGNNVQVKVLVGAANIQEEARERDQEASWVDAAPPPDPESPAGMLRYPMAVLLQSDNLCMEASGWRTSTGMLLRQPMSSSLAFTPALAKFALSKMHPLFSQVLRLEGQDSIRASCSPLEMHLPAECHTVRLEPMKLVLAGSGFVGGVLKLLNMRPGGGEPSSSEGVGKLQAWTSVIEADVYRSGQVMSKRMDILLTNGKLKIHVAMWGHVDTAHDNAVHMTLGIPAASLALAGIRGLPADFVLPIAVRGSSHKPEVHWVTATKQLADLMIQQQLNKPGFAVFNRLLKRHGPEETQNLGKFPPAPPANHPLPWEAFETDNKASKAAELSSRRSIDIKGIHRASTGWP</sequence>